<dbReference type="EMBL" id="AGCU01106096">
    <property type="status" value="NOT_ANNOTATED_CDS"/>
    <property type="molecule type" value="Genomic_DNA"/>
</dbReference>
<dbReference type="CDD" id="cd16442">
    <property type="entry name" value="BPL"/>
    <property type="match status" value="1"/>
</dbReference>
<dbReference type="EMBL" id="AGCU01106099">
    <property type="status" value="NOT_ANNOTATED_CDS"/>
    <property type="molecule type" value="Genomic_DNA"/>
</dbReference>
<dbReference type="NCBIfam" id="TIGR00121">
    <property type="entry name" value="birA_ligase"/>
    <property type="match status" value="1"/>
</dbReference>
<dbReference type="Gene3D" id="3.30.930.10">
    <property type="entry name" value="Bira Bifunctional Protein, Domain 2"/>
    <property type="match status" value="1"/>
</dbReference>
<keyword evidence="2" id="KW-0436">Ligase</keyword>
<dbReference type="PANTHER" id="PTHR12835:SF5">
    <property type="entry name" value="BIOTIN--PROTEIN LIGASE"/>
    <property type="match status" value="1"/>
</dbReference>
<evidence type="ECO:0000313" key="6">
    <source>
        <dbReference type="Proteomes" id="UP000007267"/>
    </source>
</evidence>
<dbReference type="EMBL" id="AGCU01106093">
    <property type="status" value="NOT_ANNOTATED_CDS"/>
    <property type="molecule type" value="Genomic_DNA"/>
</dbReference>
<evidence type="ECO:0000256" key="3">
    <source>
        <dbReference type="SAM" id="MobiDB-lite"/>
    </source>
</evidence>
<dbReference type="InterPro" id="IPR045864">
    <property type="entry name" value="aa-tRNA-synth_II/BPL/LPL"/>
</dbReference>
<accession>K7G3U7</accession>
<reference evidence="5" key="3">
    <citation type="submission" date="2025-08" db="UniProtKB">
        <authorList>
            <consortium name="Ensembl"/>
        </authorList>
    </citation>
    <scope>IDENTIFICATION</scope>
</reference>
<evidence type="ECO:0000256" key="2">
    <source>
        <dbReference type="ARBA" id="ARBA00022598"/>
    </source>
</evidence>
<dbReference type="EMBL" id="AGCU01106095">
    <property type="status" value="NOT_ANNOTATED_CDS"/>
    <property type="molecule type" value="Genomic_DNA"/>
</dbReference>
<reference evidence="6" key="2">
    <citation type="journal article" date="2013" name="Nat. Genet.">
        <title>The draft genomes of soft-shell turtle and green sea turtle yield insights into the development and evolution of the turtle-specific body plan.</title>
        <authorList>
            <person name="Wang Z."/>
            <person name="Pascual-Anaya J."/>
            <person name="Zadissa A."/>
            <person name="Li W."/>
            <person name="Niimura Y."/>
            <person name="Huang Z."/>
            <person name="Li C."/>
            <person name="White S."/>
            <person name="Xiong Z."/>
            <person name="Fang D."/>
            <person name="Wang B."/>
            <person name="Ming Y."/>
            <person name="Chen Y."/>
            <person name="Zheng Y."/>
            <person name="Kuraku S."/>
            <person name="Pignatelli M."/>
            <person name="Herrero J."/>
            <person name="Beal K."/>
            <person name="Nozawa M."/>
            <person name="Li Q."/>
            <person name="Wang J."/>
            <person name="Zhang H."/>
            <person name="Yu L."/>
            <person name="Shigenobu S."/>
            <person name="Wang J."/>
            <person name="Liu J."/>
            <person name="Flicek P."/>
            <person name="Searle S."/>
            <person name="Wang J."/>
            <person name="Kuratani S."/>
            <person name="Yin Y."/>
            <person name="Aken B."/>
            <person name="Zhang G."/>
            <person name="Irie N."/>
        </authorList>
    </citation>
    <scope>NUCLEOTIDE SEQUENCE [LARGE SCALE GENOMIC DNA]</scope>
    <source>
        <strain evidence="6">Daiwa-1</strain>
    </source>
</reference>
<protein>
    <submittedName>
        <fullName evidence="5">Holocarboxylase synthetase</fullName>
    </submittedName>
</protein>
<dbReference type="GeneTree" id="ENSGT00390000002960"/>
<dbReference type="EMBL" id="AGCU01106094">
    <property type="status" value="NOT_ANNOTATED_CDS"/>
    <property type="molecule type" value="Genomic_DNA"/>
</dbReference>
<dbReference type="HOGENOM" id="CLU_006150_2_0_1"/>
<dbReference type="GO" id="GO:0004077">
    <property type="term" value="F:biotin--[biotin carboxyl-carrier protein] ligase activity"/>
    <property type="evidence" value="ECO:0007669"/>
    <property type="project" value="InterPro"/>
</dbReference>
<feature type="region of interest" description="Disordered" evidence="3">
    <location>
        <begin position="53"/>
        <end position="97"/>
    </location>
</feature>
<reference evidence="5" key="4">
    <citation type="submission" date="2025-09" db="UniProtKB">
        <authorList>
            <consortium name="Ensembl"/>
        </authorList>
    </citation>
    <scope>IDENTIFICATION</scope>
</reference>
<dbReference type="SUPFAM" id="SSF55681">
    <property type="entry name" value="Class II aaRS and biotin synthetases"/>
    <property type="match status" value="1"/>
</dbReference>
<feature type="compositionally biased region" description="Basic and acidic residues" evidence="3">
    <location>
        <begin position="65"/>
        <end position="96"/>
    </location>
</feature>
<dbReference type="InterPro" id="IPR004408">
    <property type="entry name" value="Biotin_CoA_COase_ligase"/>
</dbReference>
<evidence type="ECO:0000313" key="5">
    <source>
        <dbReference type="Ensembl" id="ENSPSIP00000014958.1"/>
    </source>
</evidence>
<dbReference type="EMBL" id="AGCU01106091">
    <property type="status" value="NOT_ANNOTATED_CDS"/>
    <property type="molecule type" value="Genomic_DNA"/>
</dbReference>
<dbReference type="EMBL" id="AGCU01106090">
    <property type="status" value="NOT_ANNOTATED_CDS"/>
    <property type="molecule type" value="Genomic_DNA"/>
</dbReference>
<keyword evidence="6" id="KW-1185">Reference proteome</keyword>
<gene>
    <name evidence="5" type="primary">HLCS</name>
</gene>
<dbReference type="GO" id="GO:0005737">
    <property type="term" value="C:cytoplasm"/>
    <property type="evidence" value="ECO:0007669"/>
    <property type="project" value="TreeGrafter"/>
</dbReference>
<dbReference type="Proteomes" id="UP000007267">
    <property type="component" value="Unassembled WGS sequence"/>
</dbReference>
<organism evidence="5 6">
    <name type="scientific">Pelodiscus sinensis</name>
    <name type="common">Chinese softshell turtle</name>
    <name type="synonym">Trionyx sinensis</name>
    <dbReference type="NCBI Taxonomy" id="13735"/>
    <lineage>
        <taxon>Eukaryota</taxon>
        <taxon>Metazoa</taxon>
        <taxon>Chordata</taxon>
        <taxon>Craniata</taxon>
        <taxon>Vertebrata</taxon>
        <taxon>Euteleostomi</taxon>
        <taxon>Archelosauria</taxon>
        <taxon>Testudinata</taxon>
        <taxon>Testudines</taxon>
        <taxon>Cryptodira</taxon>
        <taxon>Trionychia</taxon>
        <taxon>Trionychidae</taxon>
        <taxon>Pelodiscus</taxon>
    </lineage>
</organism>
<dbReference type="EMBL" id="AGCU01106098">
    <property type="status" value="NOT_ANNOTATED_CDS"/>
    <property type="molecule type" value="Genomic_DNA"/>
</dbReference>
<dbReference type="PROSITE" id="PS51733">
    <property type="entry name" value="BPL_LPL_CATALYTIC"/>
    <property type="match status" value="1"/>
</dbReference>
<evidence type="ECO:0000259" key="4">
    <source>
        <dbReference type="PROSITE" id="PS51733"/>
    </source>
</evidence>
<dbReference type="AlphaFoldDB" id="K7G3U7"/>
<sequence>MVPQKIVSVHLQESALKALEQVAASTEEKKNTDCAQIGELIPALPFEAITKQGSVSIDSTGGGDQELREEREKSRSEKRSEPHDELDSLSERETSMGKHHHLHLSSCHECFELENSTIESVRFASSENIPDLPDDCSASVDEVIDGGLARELKRVNLTGKPPNVLIYVGSDPMKIKFEKIKSVIKECIDTNSYTIYQLVEEQVLKAPWLDNSLLLVIATEEPISEENHKQFLTYLSKGGKILGLSALFTFGTIQIRSKSELKKTIQELVFYKADNSEIKLNFLTSGNVFEEDVKGNFRTVKSLSHLNNTDEDMIIVQLPYGDCGGEAILCQIYLEMDISSTTQTQEDFNLLKMNNVKRYEVLKEILTLLGLSCELSEVPSLTPVYLLSPNEDIRISFLKWLGKKKDAQGLIKSSKMTLKFVSSYKPEMEITPSLIPVVTDVGGFSSEHFSLQMYQQNLLTKKLGKIVLLAEVTSTTMNLLDGLMFDLPQEMDLIAIAVQQTQGKGRGGNVWLSPVGCALSTLHISIPLCSQLGQRIPFIQHLVSLAVVESVRSIPGYQDIDLRVKWPNDIYYSDHMKLGGVLVNSTLMGNTFHILIGCGFNVNNSSPTICINDLIMEYNKKSMTKLRPLTTDYLIARSVTVLERLIDMFQEKGPNGVLPLYYKYWIHAGKQVHLWSEEGPVAWIVGIDDCGFLQVHEEGKGVESVHPDGNSFDMLKNLIISKQQ</sequence>
<dbReference type="Pfam" id="PF03099">
    <property type="entry name" value="BPL_LplA_LipB"/>
    <property type="match status" value="1"/>
</dbReference>
<dbReference type="Ensembl" id="ENSPSIT00000015029.1">
    <property type="protein sequence ID" value="ENSPSIP00000014958.1"/>
    <property type="gene ID" value="ENSPSIG00000013364.1"/>
</dbReference>
<name>K7G3U7_PELSI</name>
<dbReference type="PANTHER" id="PTHR12835">
    <property type="entry name" value="BIOTIN PROTEIN LIGASE"/>
    <property type="match status" value="1"/>
</dbReference>
<proteinExistence type="inferred from homology"/>
<comment type="similarity">
    <text evidence="1">Belongs to the biotin--protein ligase family.</text>
</comment>
<dbReference type="EMBL" id="AGCU01106097">
    <property type="status" value="NOT_ANNOTATED_CDS"/>
    <property type="molecule type" value="Genomic_DNA"/>
</dbReference>
<feature type="domain" description="BPL/LPL catalytic" evidence="4">
    <location>
        <begin position="452"/>
        <end position="650"/>
    </location>
</feature>
<reference evidence="6" key="1">
    <citation type="submission" date="2011-10" db="EMBL/GenBank/DDBJ databases">
        <authorList>
            <consortium name="Soft-shell Turtle Genome Consortium"/>
        </authorList>
    </citation>
    <scope>NUCLEOTIDE SEQUENCE [LARGE SCALE GENOMIC DNA]</scope>
    <source>
        <strain evidence="6">Daiwa-1</strain>
    </source>
</reference>
<evidence type="ECO:0000256" key="1">
    <source>
        <dbReference type="ARBA" id="ARBA00009934"/>
    </source>
</evidence>
<dbReference type="InterPro" id="IPR004143">
    <property type="entry name" value="BPL_LPL_catalytic"/>
</dbReference>
<dbReference type="EMBL" id="AGCU01106092">
    <property type="status" value="NOT_ANNOTATED_CDS"/>
    <property type="molecule type" value="Genomic_DNA"/>
</dbReference>